<feature type="compositionally biased region" description="Gly residues" evidence="10">
    <location>
        <begin position="57"/>
        <end position="69"/>
    </location>
</feature>
<feature type="domain" description="CAF1B/HIR1 beta-propeller" evidence="11">
    <location>
        <begin position="492"/>
        <end position="659"/>
    </location>
</feature>
<keyword evidence="7" id="KW-0234">DNA repair</keyword>
<keyword evidence="4" id="KW-0677">Repeat</keyword>
<proteinExistence type="inferred from homology"/>
<evidence type="ECO:0000256" key="1">
    <source>
        <dbReference type="ARBA" id="ARBA00004123"/>
    </source>
</evidence>
<sequence length="880" mass="92271">MRPKVLEISWHETQAVYSCDFQPLPPSQLKRLLSLSTANPSADEDDKPSSSSAAVGAGSGSGSGAGGSSSAGPVVAGGRQYRLATAGGDSKVRLWMIHPNIPSVSTSTHAALTGQEITQHPPRAEYLTTLSKHTAAVNVVRFSPNGQTLASAGDDGNVILWVSSDKPIVTFGESADELPDKEHWRSQRMLQVTTKHVYDLSWSPDGEFIIAGSTDNTATIWKASTGECVFALREHTHNVQGVSWDPLNEYIATQSSDRTVHVNTFAFRNNVPEVHPVSRATRMEIRHSRTPSFPSSTRPNLARRASTTSETGSVITTTSELPDPIPVPAHHQISSSASAGPAPATPSTSVPSTPQPAAAAMNPPATSNRPGSRRSSFSGSQAAASPSLSAAAFPGRAGRSPSPIPPLPAIRAPPTSTSAILQRLYGEEGVTRFFRRLTFSPDGSLLLTPAGQIEDQIFKGSPMLSTRSLSQDTLDREPNPAGGSSSVPKPKNVDNGKPTVYIYSRANLARAPIAHLPGHKTAAVAIRFSPVFYDLRTGSSSSITSAEPKQITLDRNDNGPVHVSLSMPPPPPPEKDDKEREKPLGSVFALPYRLLYAVACQDSVLLYDTQQASPIAIFKGLHYAGFTDVAWSVSPDGQALMLSSSDGYCSIVVFDPLELGTVHPTQQHHRQLAAIAQSHSHSSHPAIATPLSHHSGSAAATPVPHSPAISVARQSPAPQLARHDREGSTASSVMTNATAPSGHPSATATSGTYSLPPFGTGSTGQQAHRPPSSVASASSADPILPTPGEEVEGFSFRSVSGASVGMGKAPSIAGSEASSTTMGLGLGVDEIVPVPGTSVKRSSLSGGDESSVGGEHGAKREEQQPKKKRRIALTQVTGEE</sequence>
<feature type="region of interest" description="Disordered" evidence="10">
    <location>
        <begin position="465"/>
        <end position="496"/>
    </location>
</feature>
<feature type="domain" description="CAF1B/HIR1 beta-propeller" evidence="11">
    <location>
        <begin position="79"/>
        <end position="315"/>
    </location>
</feature>
<organism evidence="12 13">
    <name type="scientific">Kwoniella heveanensis BCC8398</name>
    <dbReference type="NCBI Taxonomy" id="1296120"/>
    <lineage>
        <taxon>Eukaryota</taxon>
        <taxon>Fungi</taxon>
        <taxon>Dikarya</taxon>
        <taxon>Basidiomycota</taxon>
        <taxon>Agaricomycotina</taxon>
        <taxon>Tremellomycetes</taxon>
        <taxon>Tremellales</taxon>
        <taxon>Cryptococcaceae</taxon>
        <taxon>Kwoniella</taxon>
    </lineage>
</organism>
<dbReference type="Gene3D" id="2.130.10.10">
    <property type="entry name" value="YVTN repeat-like/Quinoprotein amine dehydrogenase"/>
    <property type="match status" value="3"/>
</dbReference>
<dbReference type="GO" id="GO:0006335">
    <property type="term" value="P:DNA replication-dependent chromatin assembly"/>
    <property type="evidence" value="ECO:0007669"/>
    <property type="project" value="InterPro"/>
</dbReference>
<evidence type="ECO:0000256" key="3">
    <source>
        <dbReference type="ARBA" id="ARBA00022574"/>
    </source>
</evidence>
<evidence type="ECO:0000256" key="8">
    <source>
        <dbReference type="ARBA" id="ARBA00023242"/>
    </source>
</evidence>
<keyword evidence="8" id="KW-0539">Nucleus</keyword>
<evidence type="ECO:0000256" key="4">
    <source>
        <dbReference type="ARBA" id="ARBA00022737"/>
    </source>
</evidence>
<evidence type="ECO:0000259" key="11">
    <source>
        <dbReference type="Pfam" id="PF24105"/>
    </source>
</evidence>
<dbReference type="STRING" id="1296120.A0A1B9GRH2"/>
<comment type="similarity">
    <text evidence="2">Belongs to the WD repeat HIR1 family.</text>
</comment>
<evidence type="ECO:0000256" key="7">
    <source>
        <dbReference type="ARBA" id="ARBA00023204"/>
    </source>
</evidence>
<feature type="region of interest" description="Disordered" evidence="10">
    <location>
        <begin position="278"/>
        <end position="413"/>
    </location>
</feature>
<feature type="region of interest" description="Disordered" evidence="10">
    <location>
        <begin position="35"/>
        <end position="73"/>
    </location>
</feature>
<dbReference type="EMBL" id="KI669504">
    <property type="protein sequence ID" value="OCF33626.1"/>
    <property type="molecule type" value="Genomic_DNA"/>
</dbReference>
<feature type="compositionally biased region" description="Low complexity" evidence="10">
    <location>
        <begin position="306"/>
        <end position="319"/>
    </location>
</feature>
<feature type="compositionally biased region" description="Low complexity" evidence="10">
    <location>
        <begin position="334"/>
        <end position="392"/>
    </location>
</feature>
<dbReference type="Pfam" id="PF24105">
    <property type="entry name" value="Beta-prop_CAF1B_HIR1"/>
    <property type="match status" value="2"/>
</dbReference>
<feature type="region of interest" description="Disordered" evidence="10">
    <location>
        <begin position="827"/>
        <end position="880"/>
    </location>
</feature>
<dbReference type="PANTHER" id="PTHR15271:SF4">
    <property type="entry name" value="CHROMATIN ASSEMBLY FACTOR 1 SUBUNIT B"/>
    <property type="match status" value="1"/>
</dbReference>
<dbReference type="GO" id="GO:0006334">
    <property type="term" value="P:nucleosome assembly"/>
    <property type="evidence" value="ECO:0007669"/>
    <property type="project" value="TreeGrafter"/>
</dbReference>
<keyword evidence="3 9" id="KW-0853">WD repeat</keyword>
<keyword evidence="5" id="KW-0227">DNA damage</keyword>
<feature type="compositionally biased region" description="Polar residues" evidence="10">
    <location>
        <begin position="728"/>
        <end position="753"/>
    </location>
</feature>
<dbReference type="PANTHER" id="PTHR15271">
    <property type="entry name" value="CHROMATIN ASSEMBLY FACTOR 1 SUBUNIT B"/>
    <property type="match status" value="1"/>
</dbReference>
<reference evidence="12 13" key="1">
    <citation type="submission" date="2013-07" db="EMBL/GenBank/DDBJ databases">
        <title>The Genome Sequence of Cryptococcus heveanensis BCC8398.</title>
        <authorList>
            <consortium name="The Broad Institute Genome Sequencing Platform"/>
            <person name="Cuomo C."/>
            <person name="Litvintseva A."/>
            <person name="Chen Y."/>
            <person name="Heitman J."/>
            <person name="Sun S."/>
            <person name="Springer D."/>
            <person name="Dromer F."/>
            <person name="Young S.K."/>
            <person name="Zeng Q."/>
            <person name="Gargeya S."/>
            <person name="Fitzgerald M."/>
            <person name="Abouelleil A."/>
            <person name="Alvarado L."/>
            <person name="Berlin A.M."/>
            <person name="Chapman S.B."/>
            <person name="Dewar J."/>
            <person name="Goldberg J."/>
            <person name="Griggs A."/>
            <person name="Gujja S."/>
            <person name="Hansen M."/>
            <person name="Howarth C."/>
            <person name="Imamovic A."/>
            <person name="Larimer J."/>
            <person name="McCowan C."/>
            <person name="Murphy C."/>
            <person name="Pearson M."/>
            <person name="Priest M."/>
            <person name="Roberts A."/>
            <person name="Saif S."/>
            <person name="Shea T."/>
            <person name="Sykes S."/>
            <person name="Wortman J."/>
            <person name="Nusbaum C."/>
            <person name="Birren B."/>
        </authorList>
    </citation>
    <scope>NUCLEOTIDE SEQUENCE [LARGE SCALE GENOMIC DNA]</scope>
    <source>
        <strain evidence="12 13">BCC8398</strain>
    </source>
</reference>
<gene>
    <name evidence="12" type="ORF">I316_04700</name>
</gene>
<evidence type="ECO:0000256" key="10">
    <source>
        <dbReference type="SAM" id="MobiDB-lite"/>
    </source>
</evidence>
<protein>
    <submittedName>
        <fullName evidence="12">Chromatin assembly factor 1 subunit B</fullName>
    </submittedName>
</protein>
<dbReference type="PROSITE" id="PS50294">
    <property type="entry name" value="WD_REPEATS_REGION"/>
    <property type="match status" value="2"/>
</dbReference>
<feature type="repeat" description="WD" evidence="9">
    <location>
        <begin position="190"/>
        <end position="231"/>
    </location>
</feature>
<dbReference type="GO" id="GO:0006281">
    <property type="term" value="P:DNA repair"/>
    <property type="evidence" value="ECO:0007669"/>
    <property type="project" value="UniProtKB-KW"/>
</dbReference>
<evidence type="ECO:0000313" key="12">
    <source>
        <dbReference type="EMBL" id="OCF33626.1"/>
    </source>
</evidence>
<evidence type="ECO:0000313" key="13">
    <source>
        <dbReference type="Proteomes" id="UP000092666"/>
    </source>
</evidence>
<keyword evidence="13" id="KW-1185">Reference proteome</keyword>
<dbReference type="OrthoDB" id="71227at2759"/>
<dbReference type="InterPro" id="IPR045145">
    <property type="entry name" value="PTHR15271"/>
</dbReference>
<comment type="subcellular location">
    <subcellularLocation>
        <location evidence="1">Nucleus</location>
    </subcellularLocation>
</comment>
<dbReference type="InterPro" id="IPR015943">
    <property type="entry name" value="WD40/YVTN_repeat-like_dom_sf"/>
</dbReference>
<keyword evidence="6" id="KW-0156">Chromatin regulator</keyword>
<dbReference type="InterPro" id="IPR036322">
    <property type="entry name" value="WD40_repeat_dom_sf"/>
</dbReference>
<dbReference type="AlphaFoldDB" id="A0A1B9GRH2"/>
<feature type="repeat" description="WD" evidence="9">
    <location>
        <begin position="130"/>
        <end position="161"/>
    </location>
</feature>
<feature type="repeat" description="WD" evidence="9">
    <location>
        <begin position="232"/>
        <end position="262"/>
    </location>
</feature>
<reference evidence="13" key="2">
    <citation type="submission" date="2013-12" db="EMBL/GenBank/DDBJ databases">
        <title>Evolution of pathogenesis and genome organization in the Tremellales.</title>
        <authorList>
            <person name="Cuomo C."/>
            <person name="Litvintseva A."/>
            <person name="Heitman J."/>
            <person name="Chen Y."/>
            <person name="Sun S."/>
            <person name="Springer D."/>
            <person name="Dromer F."/>
            <person name="Young S."/>
            <person name="Zeng Q."/>
            <person name="Chapman S."/>
            <person name="Gujja S."/>
            <person name="Saif S."/>
            <person name="Birren B."/>
        </authorList>
    </citation>
    <scope>NUCLEOTIDE SEQUENCE [LARGE SCALE GENOMIC DNA]</scope>
    <source>
        <strain evidence="13">BCC8398</strain>
    </source>
</reference>
<feature type="region of interest" description="Disordered" evidence="10">
    <location>
        <begin position="668"/>
        <end position="791"/>
    </location>
</feature>
<feature type="region of interest" description="Disordered" evidence="10">
    <location>
        <begin position="539"/>
        <end position="580"/>
    </location>
</feature>
<feature type="compositionally biased region" description="Low complexity" evidence="10">
    <location>
        <begin position="290"/>
        <end position="299"/>
    </location>
</feature>
<evidence type="ECO:0000256" key="6">
    <source>
        <dbReference type="ARBA" id="ARBA00022853"/>
    </source>
</evidence>
<dbReference type="GO" id="GO:0033186">
    <property type="term" value="C:CAF-1 complex"/>
    <property type="evidence" value="ECO:0007669"/>
    <property type="project" value="TreeGrafter"/>
</dbReference>
<dbReference type="SUPFAM" id="SSF50978">
    <property type="entry name" value="WD40 repeat-like"/>
    <property type="match status" value="1"/>
</dbReference>
<dbReference type="Proteomes" id="UP000092666">
    <property type="component" value="Unassembled WGS sequence"/>
</dbReference>
<dbReference type="SMART" id="SM00320">
    <property type="entry name" value="WD40"/>
    <property type="match status" value="6"/>
</dbReference>
<evidence type="ECO:0000256" key="5">
    <source>
        <dbReference type="ARBA" id="ARBA00022763"/>
    </source>
</evidence>
<dbReference type="GO" id="GO:0005634">
    <property type="term" value="C:nucleus"/>
    <property type="evidence" value="ECO:0007669"/>
    <property type="project" value="UniProtKB-SubCell"/>
</dbReference>
<evidence type="ECO:0000256" key="9">
    <source>
        <dbReference type="PROSITE-ProRule" id="PRU00221"/>
    </source>
</evidence>
<dbReference type="FunFam" id="2.130.10.10:FF:001010">
    <property type="entry name" value="Chromatin assembly factor 1 subunit B"/>
    <property type="match status" value="1"/>
</dbReference>
<accession>A0A1B9GRH2</accession>
<feature type="compositionally biased region" description="Basic and acidic residues" evidence="10">
    <location>
        <begin position="856"/>
        <end position="865"/>
    </location>
</feature>
<name>A0A1B9GRH2_9TREE</name>
<evidence type="ECO:0000256" key="2">
    <source>
        <dbReference type="ARBA" id="ARBA00007306"/>
    </source>
</evidence>
<dbReference type="InterPro" id="IPR001680">
    <property type="entry name" value="WD40_rpt"/>
</dbReference>
<dbReference type="PROSITE" id="PS50082">
    <property type="entry name" value="WD_REPEATS_2"/>
    <property type="match status" value="3"/>
</dbReference>
<dbReference type="InterPro" id="IPR055410">
    <property type="entry name" value="Beta-prop_CAF1B_HIR1"/>
</dbReference>